<proteinExistence type="predicted"/>
<evidence type="ECO:0000313" key="2">
    <source>
        <dbReference type="EMBL" id="MBG6134313.1"/>
    </source>
</evidence>
<organism evidence="2 3">
    <name type="scientific">Longispora fulva</name>
    <dbReference type="NCBI Taxonomy" id="619741"/>
    <lineage>
        <taxon>Bacteria</taxon>
        <taxon>Bacillati</taxon>
        <taxon>Actinomycetota</taxon>
        <taxon>Actinomycetes</taxon>
        <taxon>Micromonosporales</taxon>
        <taxon>Micromonosporaceae</taxon>
        <taxon>Longispora</taxon>
    </lineage>
</organism>
<feature type="signal peptide" evidence="1">
    <location>
        <begin position="1"/>
        <end position="30"/>
    </location>
</feature>
<dbReference type="Proteomes" id="UP000622552">
    <property type="component" value="Unassembled WGS sequence"/>
</dbReference>
<name>A0A8J7G603_9ACTN</name>
<accession>A0A8J7G603</accession>
<keyword evidence="3" id="KW-1185">Reference proteome</keyword>
<dbReference type="EMBL" id="JADOUF010000001">
    <property type="protein sequence ID" value="MBG6134313.1"/>
    <property type="molecule type" value="Genomic_DNA"/>
</dbReference>
<dbReference type="RefSeq" id="WP_197001568.1">
    <property type="nucleotide sequence ID" value="NZ_BONS01000033.1"/>
</dbReference>
<keyword evidence="1" id="KW-0732">Signal</keyword>
<gene>
    <name evidence="2" type="ORF">IW245_000507</name>
</gene>
<sequence length="967" mass="101631">MRFSSNRTRLLAAFAATTVGLGLAAQSAEAAPPKPAPVPAGQGAVAETDAALAPGWRNSSDVLVTGAGDSKGFHLYVAREKDAFAWTTLATLTASALDQGPWTGQVCVTGSGRYAVAVYAPAAAASTPRLLAAGGLAAVVDTRTGKATKVAEGVQLAYFNPACGPGDRALLTRVIGGDDGKQQTDLLAVDAAAAKVTGTRRIAAQLTTPTPAPDGDYGIAHGALVKIGPAGELTPVGTPQGTPFAVQATAHNGIDVASVDKDKAVVQRFARGKVTQIGTGPWNKLQLFGLVGGGNAVVGDTNAVPGTVAELSKLTSDRQVQAVSAQGHLLAQEILTRQAGRSVAAPLARPDARDAGTMMVTVRATRTGRISTGTVTTSAAPTLDAIPTTATNRPSLTADTSTPGCAVGRNDPQIQAFQPSPNMVEWAVDQAVHGRLTTQRPANYLKTGQPAYSPQGMFPPHSVRDGGTVPAQLLLAILAQETNLSQASWHAVPGDTGNPLVSDYYGNRDGEAQIDYSKSDCGYGIGQVTDGMRTGSTLYTRSQQIALATDYAANISAAMNILIDKWNEVSGDNPASSVNNNDPTWIENWFLAVWAYNSGYHSTAYASHSEGNFGVGYLNNPANPSYPANREPFLRFTYADAATPSHWSYPERIMGWVETPQLKGSPSTGAYATPITNNIAGHLSLPHRDTFCSATNNCNAANADPCPNWDWSCWWHGDVTFADCSNGACAKEKLTYGAGAAEPGVQRIYDRDCSRIDASDDTSHDPLGGPATVVYDLNDTSQYALGCSNLPANDGKFTLRFSSQFGLIDTHQAGAGYDGHIWFTHTVERDFTGIPTNKFYQVTGMWSPDLDVAPGQLKNYDIFVHLPSHGGEYTTARYVVHPTGYGNGVADSHTDSEQCLIDQSAAHGTDLWVSIGNYSLGLGARVELNNIDAANPASYADIAFDAMAFIPTVPNAGTKCQRALLPH</sequence>
<feature type="chain" id="PRO_5035236711" description="Transglycosylase SLT domain-containing protein" evidence="1">
    <location>
        <begin position="31"/>
        <end position="967"/>
    </location>
</feature>
<evidence type="ECO:0008006" key="4">
    <source>
        <dbReference type="Google" id="ProtNLM"/>
    </source>
</evidence>
<comment type="caution">
    <text evidence="2">The sequence shown here is derived from an EMBL/GenBank/DDBJ whole genome shotgun (WGS) entry which is preliminary data.</text>
</comment>
<reference evidence="2" key="1">
    <citation type="submission" date="2020-11" db="EMBL/GenBank/DDBJ databases">
        <title>Sequencing the genomes of 1000 actinobacteria strains.</title>
        <authorList>
            <person name="Klenk H.-P."/>
        </authorList>
    </citation>
    <scope>NUCLEOTIDE SEQUENCE</scope>
    <source>
        <strain evidence="2">DSM 45356</strain>
    </source>
</reference>
<dbReference type="AlphaFoldDB" id="A0A8J7G603"/>
<evidence type="ECO:0000313" key="3">
    <source>
        <dbReference type="Proteomes" id="UP000622552"/>
    </source>
</evidence>
<evidence type="ECO:0000256" key="1">
    <source>
        <dbReference type="SAM" id="SignalP"/>
    </source>
</evidence>
<protein>
    <recommendedName>
        <fullName evidence="4">Transglycosylase SLT domain-containing protein</fullName>
    </recommendedName>
</protein>